<dbReference type="GO" id="GO:0005886">
    <property type="term" value="C:plasma membrane"/>
    <property type="evidence" value="ECO:0007669"/>
    <property type="project" value="UniProtKB-SubCell"/>
</dbReference>
<dbReference type="AlphaFoldDB" id="A0A0F3NHR2"/>
<comment type="similarity">
    <text evidence="2">Belongs to the CPA3 antiporters (TC 2.A.63) subunit C family.</text>
</comment>
<keyword evidence="3" id="KW-1003">Cell membrane</keyword>
<evidence type="ECO:0000313" key="9">
    <source>
        <dbReference type="Proteomes" id="UP000033385"/>
    </source>
</evidence>
<name>A0A0F3NHR2_ANAPH</name>
<dbReference type="NCBIfam" id="NF005624">
    <property type="entry name" value="PRK07375.2-3"/>
    <property type="match status" value="1"/>
</dbReference>
<evidence type="ECO:0000313" key="8">
    <source>
        <dbReference type="EMBL" id="KJV67247.1"/>
    </source>
</evidence>
<dbReference type="EMBL" id="LANW01000001">
    <property type="protein sequence ID" value="KJV67247.1"/>
    <property type="molecule type" value="Genomic_DNA"/>
</dbReference>
<keyword evidence="6 7" id="KW-0472">Membrane</keyword>
<proteinExistence type="inferred from homology"/>
<evidence type="ECO:0000256" key="7">
    <source>
        <dbReference type="SAM" id="Phobius"/>
    </source>
</evidence>
<evidence type="ECO:0000256" key="6">
    <source>
        <dbReference type="ARBA" id="ARBA00023136"/>
    </source>
</evidence>
<reference evidence="8 9" key="1">
    <citation type="submission" date="2015-01" db="EMBL/GenBank/DDBJ databases">
        <title>Genome Sequencing of Rickettsiales.</title>
        <authorList>
            <person name="Daugherty S.C."/>
            <person name="Su Q."/>
            <person name="Abolude K."/>
            <person name="Beier-Sexton M."/>
            <person name="Carlyon J.A."/>
            <person name="Carter R."/>
            <person name="Day N.P."/>
            <person name="Dumler S.J."/>
            <person name="Dyachenko V."/>
            <person name="Godinez A."/>
            <person name="Kurtti T.J."/>
            <person name="Lichay M."/>
            <person name="Mullins K.E."/>
            <person name="Ott S."/>
            <person name="Pappas-Brown V."/>
            <person name="Paris D.H."/>
            <person name="Patel P."/>
            <person name="Richards A.L."/>
            <person name="Sadzewicz L."/>
            <person name="Sears K."/>
            <person name="Seidman D."/>
            <person name="Sengamalay N."/>
            <person name="Stenos J."/>
            <person name="Tallon L.J."/>
            <person name="Vincent G."/>
            <person name="Fraser C.M."/>
            <person name="Munderloh U."/>
            <person name="Dunning-Hotopp J.C."/>
        </authorList>
    </citation>
    <scope>NUCLEOTIDE SEQUENCE [LARGE SCALE GENOMIC DNA]</scope>
    <source>
        <strain evidence="8 9">ApNP</strain>
    </source>
</reference>
<dbReference type="InterPro" id="IPR039428">
    <property type="entry name" value="NUOK/Mnh_C1-like"/>
</dbReference>
<keyword evidence="8" id="KW-0830">Ubiquinone</keyword>
<protein>
    <submittedName>
        <fullName evidence="8">NADH-ubiquinone/plastoquinone oxidoreductase chain 4L family protein</fullName>
    </submittedName>
</protein>
<dbReference type="PANTHER" id="PTHR34583">
    <property type="entry name" value="ANTIPORTER SUBUNIT MNHC2-RELATED"/>
    <property type="match status" value="1"/>
</dbReference>
<dbReference type="Pfam" id="PF00420">
    <property type="entry name" value="Oxidored_q2"/>
    <property type="match status" value="1"/>
</dbReference>
<evidence type="ECO:0000256" key="3">
    <source>
        <dbReference type="ARBA" id="ARBA00022475"/>
    </source>
</evidence>
<comment type="subcellular location">
    <subcellularLocation>
        <location evidence="1">Cell membrane</location>
        <topology evidence="1">Multi-pass membrane protein</topology>
    </subcellularLocation>
</comment>
<evidence type="ECO:0000256" key="1">
    <source>
        <dbReference type="ARBA" id="ARBA00004651"/>
    </source>
</evidence>
<dbReference type="PANTHER" id="PTHR34583:SF2">
    <property type="entry name" value="ANTIPORTER SUBUNIT MNHC2-RELATED"/>
    <property type="match status" value="1"/>
</dbReference>
<feature type="transmembrane region" description="Helical" evidence="7">
    <location>
        <begin position="12"/>
        <end position="31"/>
    </location>
</feature>
<organism evidence="8 9">
    <name type="scientific">Anaplasma phagocytophilum str. ApNP</name>
    <dbReference type="NCBI Taxonomy" id="1359153"/>
    <lineage>
        <taxon>Bacteria</taxon>
        <taxon>Pseudomonadati</taxon>
        <taxon>Pseudomonadota</taxon>
        <taxon>Alphaproteobacteria</taxon>
        <taxon>Rickettsiales</taxon>
        <taxon>Anaplasmataceae</taxon>
        <taxon>Anaplasma</taxon>
        <taxon>phagocytophilum group</taxon>
    </lineage>
</organism>
<feature type="transmembrane region" description="Helical" evidence="7">
    <location>
        <begin position="79"/>
        <end position="103"/>
    </location>
</feature>
<evidence type="ECO:0000256" key="4">
    <source>
        <dbReference type="ARBA" id="ARBA00022692"/>
    </source>
</evidence>
<keyword evidence="4 7" id="KW-0812">Transmembrane</keyword>
<accession>A0A0F3NHR2</accession>
<comment type="caution">
    <text evidence="8">The sequence shown here is derived from an EMBL/GenBank/DDBJ whole genome shotgun (WGS) entry which is preliminary data.</text>
</comment>
<feature type="transmembrane region" description="Helical" evidence="7">
    <location>
        <begin position="38"/>
        <end position="59"/>
    </location>
</feature>
<dbReference type="InterPro" id="IPR050601">
    <property type="entry name" value="CPA3_antiporter_subunitC"/>
</dbReference>
<gene>
    <name evidence="8" type="ORF">APHNP_1488</name>
</gene>
<dbReference type="Gene3D" id="1.10.287.3510">
    <property type="match status" value="1"/>
</dbReference>
<dbReference type="FunFam" id="1.10.287.3510:FF:000009">
    <property type="entry name" value="Na(+)/H(+) antiporter subunit C"/>
    <property type="match status" value="1"/>
</dbReference>
<dbReference type="PATRIC" id="fig|1359153.3.peg.1520"/>
<dbReference type="Proteomes" id="UP000033385">
    <property type="component" value="Unassembled WGS sequence"/>
</dbReference>
<evidence type="ECO:0000256" key="5">
    <source>
        <dbReference type="ARBA" id="ARBA00022989"/>
    </source>
</evidence>
<evidence type="ECO:0000256" key="2">
    <source>
        <dbReference type="ARBA" id="ARBA00010388"/>
    </source>
</evidence>
<keyword evidence="5 7" id="KW-1133">Transmembrane helix</keyword>
<sequence>MEMLMTFLMSHINYMAFAFFASIGLFIVITSGSRIKQLMGLGIFQTSVLIFYVSLGYVSEGIAPIVSRGDTALSYSNPLPSVLMLTAIVVGVVTVAVGLAIVVKIEKSS</sequence>